<evidence type="ECO:0000313" key="2">
    <source>
        <dbReference type="Proteomes" id="UP000078582"/>
    </source>
</evidence>
<sequence>MQAFIVMQGRTYQAERAAGIIWTYQNDQSGQLPPSWARLTEVQPGDIVFHYVAGALVALSQVTAPLTSSLLPEELALDGARPIVRLVQLHYYELPRPIQIKQILPLIRPLLPQQHSAFQQNGAGNQGYLYPCYAELTQLFLQQIEQNYFTQKNEQLQLSMSTVTSTIDNPLLAMIVKARLVLQAQVVAQQKLFQQRVFQQQVVQCAICGVETPTLLRAVRLKPTKDSPQAERILAENGLILCPVHAALVEQGYLTFSRGGKLMPAANLALLDRERLLPQPKLRLAFTSASKPFLNWHRQYLFHGLNAGGTK</sequence>
<organism evidence="1 2">
    <name type="scientific">Loigolactobacillus backii</name>
    <dbReference type="NCBI Taxonomy" id="375175"/>
    <lineage>
        <taxon>Bacteria</taxon>
        <taxon>Bacillati</taxon>
        <taxon>Bacillota</taxon>
        <taxon>Bacilli</taxon>
        <taxon>Lactobacillales</taxon>
        <taxon>Lactobacillaceae</taxon>
        <taxon>Loigolactobacillus</taxon>
    </lineage>
</organism>
<dbReference type="GeneID" id="42982532"/>
<dbReference type="OrthoDB" id="5678128at2"/>
<dbReference type="Proteomes" id="UP000078582">
    <property type="component" value="Chromosome"/>
</dbReference>
<keyword evidence="2" id="KW-1185">Reference proteome</keyword>
<dbReference type="KEGG" id="lbt:AYR52_03600"/>
<evidence type="ECO:0000313" key="1">
    <source>
        <dbReference type="EMBL" id="ANK63013.1"/>
    </source>
</evidence>
<dbReference type="EMBL" id="CP014873">
    <property type="protein sequence ID" value="ANK63013.1"/>
    <property type="molecule type" value="Genomic_DNA"/>
</dbReference>
<reference evidence="1 2" key="1">
    <citation type="submission" date="2016-03" db="EMBL/GenBank/DDBJ databases">
        <title>Pediococcus and Lactobacillus from brewery environment - whole genome sequencing and assembly.</title>
        <authorList>
            <person name="Behr J."/>
            <person name="Geissler A.J."/>
            <person name="Vogel R.F."/>
        </authorList>
    </citation>
    <scope>NUCLEOTIDE SEQUENCE [LARGE SCALE GENOMIC DNA]</scope>
    <source>
        <strain evidence="1 2">TMW 1.1989</strain>
    </source>
</reference>
<protein>
    <submittedName>
        <fullName evidence="1">Uncharacterized protein</fullName>
    </submittedName>
</protein>
<dbReference type="AlphaFoldDB" id="A0A192H433"/>
<dbReference type="STRING" id="375175.AYR53_09715"/>
<proteinExistence type="predicted"/>
<accession>A0A192H433</accession>
<gene>
    <name evidence="1" type="ORF">AYR53_09715</name>
</gene>
<name>A0A192H433_9LACO</name>
<dbReference type="RefSeq" id="WP_068223960.1">
    <property type="nucleotide sequence ID" value="NZ_CP014623.1"/>
</dbReference>